<proteinExistence type="predicted"/>
<gene>
    <name evidence="1" type="ORF">CFBP8129_17110</name>
</gene>
<reference evidence="1" key="1">
    <citation type="submission" date="2020-07" db="EMBL/GenBank/DDBJ databases">
        <authorList>
            <person name="Pothier F. J."/>
        </authorList>
    </citation>
    <scope>NUCLEOTIDE SEQUENCE</scope>
    <source>
        <strain evidence="1">CFBP 8129</strain>
    </source>
</reference>
<protein>
    <submittedName>
        <fullName evidence="1">Uncharacterized protein</fullName>
    </submittedName>
</protein>
<name>A0A6V7CVH0_9XANT</name>
<sequence>MAGKVTVFNSYNEPITSLLVTNNNAGNIAGWAAGPTPPLYTPSSLAVPRSKYPSTSAVFAYGDNTLVFPWDSRTGHATVTISQDSSLDDDLILYITQNKAMLLTARGVVLNTFDVTTSLSMAAKEESQDAV</sequence>
<evidence type="ECO:0000313" key="1">
    <source>
        <dbReference type="EMBL" id="CAD0322695.1"/>
    </source>
</evidence>
<dbReference type="RefSeq" id="WP_006450355.1">
    <property type="nucleotide sequence ID" value="NZ_CP018728.1"/>
</dbReference>
<dbReference type="AlphaFoldDB" id="A0A6V7CVH0"/>
<accession>A0A6V7CVH0</accession>
<organism evidence="1">
    <name type="scientific">Xanthomonas hortorum pv. gardneri</name>
    <dbReference type="NCBI Taxonomy" id="2754056"/>
    <lineage>
        <taxon>Bacteria</taxon>
        <taxon>Pseudomonadati</taxon>
        <taxon>Pseudomonadota</taxon>
        <taxon>Gammaproteobacteria</taxon>
        <taxon>Lysobacterales</taxon>
        <taxon>Lysobacteraceae</taxon>
        <taxon>Xanthomonas</taxon>
    </lineage>
</organism>
<dbReference type="EMBL" id="LR828253">
    <property type="protein sequence ID" value="CAD0322695.1"/>
    <property type="molecule type" value="Genomic_DNA"/>
</dbReference>
<dbReference type="EMBL" id="LR828253">
    <property type="protein sequence ID" value="CAD0322701.1"/>
    <property type="molecule type" value="Genomic_DNA"/>
</dbReference>